<dbReference type="RefSeq" id="WP_185318047.1">
    <property type="nucleotide sequence ID" value="NZ_JAARPH010000004.1"/>
</dbReference>
<sequence>MNRRERRKRKRRKNMIIVLSTVLILFFMATSWMVFEFKSKEQQTVSAPTKKKAATATTPNEKPTTKKAEKPKEPEKVEEKPKETIVNNKAIDTYLQEIGFSGSALIIRDGQIIIQKGYLFANRETQELNTPDTLYYIGSSQKAIIATALLQLEEKGKISTNDPISKYLPDFPNGNNILIKNFLNHTSGIVGRPQVSGNVTPEQLVAAIEKRGIKSPPGKWDYLDANYTIMAYLVEKVSEKPLAVYLQENIFEPAKMKHTGYFQKDVDGGKNISTGYKIDENGVYQNPALVNLTKLYGSGDISMSTTDMYLFDKALMDKKLISEASLKKMFTPGSKSNYGMGFYADPGSYNSHGVLTGWDVSNSMSHTGRTYVILFSNVQNKIASFGKVNNHIYSLLNK</sequence>
<dbReference type="EMBL" id="JAARZO010000004">
    <property type="protein sequence ID" value="MBC2288403.1"/>
    <property type="molecule type" value="Genomic_DNA"/>
</dbReference>
<dbReference type="InterPro" id="IPR001466">
    <property type="entry name" value="Beta-lactam-related"/>
</dbReference>
<dbReference type="InterPro" id="IPR012338">
    <property type="entry name" value="Beta-lactam/transpept-like"/>
</dbReference>
<evidence type="ECO:0000313" key="6">
    <source>
        <dbReference type="EMBL" id="MBC2288403.1"/>
    </source>
</evidence>
<dbReference type="GO" id="GO:0016020">
    <property type="term" value="C:membrane"/>
    <property type="evidence" value="ECO:0007669"/>
    <property type="project" value="UniProtKB-SubCell"/>
</dbReference>
<dbReference type="Gene3D" id="3.40.710.10">
    <property type="entry name" value="DD-peptidase/beta-lactamase superfamily"/>
    <property type="match status" value="1"/>
</dbReference>
<keyword evidence="2" id="KW-0472">Membrane</keyword>
<dbReference type="InterPro" id="IPR050491">
    <property type="entry name" value="AmpC-like"/>
</dbReference>
<comment type="caution">
    <text evidence="6">The sequence shown here is derived from an EMBL/GenBank/DDBJ whole genome shotgun (WGS) entry which is preliminary data.</text>
</comment>
<organism evidence="6 8">
    <name type="scientific">Listeria farberi</name>
    <dbReference type="NCBI Taxonomy" id="2713500"/>
    <lineage>
        <taxon>Bacteria</taxon>
        <taxon>Bacillati</taxon>
        <taxon>Bacillota</taxon>
        <taxon>Bacilli</taxon>
        <taxon>Bacillales</taxon>
        <taxon>Listeriaceae</taxon>
        <taxon>Listeria</taxon>
    </lineage>
</organism>
<dbReference type="SUPFAM" id="SSF56601">
    <property type="entry name" value="beta-lactamase/transpeptidase-like"/>
    <property type="match status" value="1"/>
</dbReference>
<evidence type="ECO:0000256" key="3">
    <source>
        <dbReference type="SAM" id="MobiDB-lite"/>
    </source>
</evidence>
<evidence type="ECO:0000313" key="7">
    <source>
        <dbReference type="Proteomes" id="UP000518829"/>
    </source>
</evidence>
<protein>
    <submittedName>
        <fullName evidence="6">Beta-lactamase family protein</fullName>
    </submittedName>
</protein>
<dbReference type="PANTHER" id="PTHR46825">
    <property type="entry name" value="D-ALANYL-D-ALANINE-CARBOXYPEPTIDASE/ENDOPEPTIDASE AMPH"/>
    <property type="match status" value="1"/>
</dbReference>
<reference evidence="7 8" key="1">
    <citation type="submission" date="2020-03" db="EMBL/GenBank/DDBJ databases">
        <title>Soil Listeria distribution.</title>
        <authorList>
            <person name="Liao J."/>
            <person name="Wiedmann M."/>
        </authorList>
    </citation>
    <scope>NUCLEOTIDE SEQUENCE [LARGE SCALE GENOMIC DNA]</scope>
    <source>
        <strain evidence="6 8">FSL L7-0072</strain>
        <strain evidence="5 7">FSL L7-1699</strain>
    </source>
</reference>
<dbReference type="Pfam" id="PF00144">
    <property type="entry name" value="Beta-lactamase"/>
    <property type="match status" value="1"/>
</dbReference>
<evidence type="ECO:0000313" key="5">
    <source>
        <dbReference type="EMBL" id="MBC1376087.1"/>
    </source>
</evidence>
<dbReference type="Proteomes" id="UP000518829">
    <property type="component" value="Unassembled WGS sequence"/>
</dbReference>
<feature type="region of interest" description="Disordered" evidence="3">
    <location>
        <begin position="46"/>
        <end position="81"/>
    </location>
</feature>
<keyword evidence="7" id="KW-1185">Reference proteome</keyword>
<feature type="domain" description="Beta-lactamase-related" evidence="4">
    <location>
        <begin position="91"/>
        <end position="377"/>
    </location>
</feature>
<evidence type="ECO:0000256" key="2">
    <source>
        <dbReference type="ARBA" id="ARBA00023136"/>
    </source>
</evidence>
<evidence type="ECO:0000256" key="1">
    <source>
        <dbReference type="ARBA" id="ARBA00004370"/>
    </source>
</evidence>
<dbReference type="EMBL" id="JAARPH010000004">
    <property type="protein sequence ID" value="MBC1376087.1"/>
    <property type="molecule type" value="Genomic_DNA"/>
</dbReference>
<evidence type="ECO:0000259" key="4">
    <source>
        <dbReference type="Pfam" id="PF00144"/>
    </source>
</evidence>
<proteinExistence type="predicted"/>
<accession>A0A7X0ZJL3</accession>
<dbReference type="PANTHER" id="PTHR46825:SF11">
    <property type="entry name" value="PENICILLIN-BINDING PROTEIN 4"/>
    <property type="match status" value="1"/>
</dbReference>
<gene>
    <name evidence="5" type="ORF">HB839_11165</name>
    <name evidence="6" type="ORF">HCB47_12335</name>
</gene>
<comment type="subcellular location">
    <subcellularLocation>
        <location evidence="1">Membrane</location>
    </subcellularLocation>
</comment>
<evidence type="ECO:0000313" key="8">
    <source>
        <dbReference type="Proteomes" id="UP000558070"/>
    </source>
</evidence>
<dbReference type="AlphaFoldDB" id="A0A7X0ZJL3"/>
<name>A0A7X0ZJL3_9LIST</name>
<dbReference type="Proteomes" id="UP000558070">
    <property type="component" value="Unassembled WGS sequence"/>
</dbReference>
<feature type="compositionally biased region" description="Basic and acidic residues" evidence="3">
    <location>
        <begin position="63"/>
        <end position="81"/>
    </location>
</feature>